<accession>A0ABS5FPM2</accession>
<organism evidence="7 8">
    <name type="scientific">Bradyrhizobium jicamae</name>
    <dbReference type="NCBI Taxonomy" id="280332"/>
    <lineage>
        <taxon>Bacteria</taxon>
        <taxon>Pseudomonadati</taxon>
        <taxon>Pseudomonadota</taxon>
        <taxon>Alphaproteobacteria</taxon>
        <taxon>Hyphomicrobiales</taxon>
        <taxon>Nitrobacteraceae</taxon>
        <taxon>Bradyrhizobium</taxon>
    </lineage>
</organism>
<keyword evidence="4 6" id="KW-1133">Transmembrane helix</keyword>
<dbReference type="PANTHER" id="PTHR23427:SF2">
    <property type="entry name" value="SURFEIT LOCUS PROTEIN 1"/>
    <property type="match status" value="1"/>
</dbReference>
<keyword evidence="3 6" id="KW-0812">Transmembrane</keyword>
<keyword evidence="5 6" id="KW-0472">Membrane</keyword>
<dbReference type="InterPro" id="IPR002994">
    <property type="entry name" value="Surf1/Shy1"/>
</dbReference>
<keyword evidence="6" id="KW-1003">Cell membrane</keyword>
<evidence type="ECO:0000256" key="4">
    <source>
        <dbReference type="ARBA" id="ARBA00022989"/>
    </source>
</evidence>
<dbReference type="EMBL" id="JAFCJH010000030">
    <property type="protein sequence ID" value="MBR0798756.1"/>
    <property type="molecule type" value="Genomic_DNA"/>
</dbReference>
<comment type="similarity">
    <text evidence="2 6">Belongs to the SURF1 family.</text>
</comment>
<evidence type="ECO:0000256" key="5">
    <source>
        <dbReference type="ARBA" id="ARBA00023136"/>
    </source>
</evidence>
<dbReference type="CDD" id="cd06662">
    <property type="entry name" value="SURF1"/>
    <property type="match status" value="1"/>
</dbReference>
<dbReference type="PROSITE" id="PS50895">
    <property type="entry name" value="SURF1"/>
    <property type="match status" value="1"/>
</dbReference>
<dbReference type="Pfam" id="PF02104">
    <property type="entry name" value="SURF1"/>
    <property type="match status" value="1"/>
</dbReference>
<keyword evidence="8" id="KW-1185">Reference proteome</keyword>
<comment type="caution">
    <text evidence="7">The sequence shown here is derived from an EMBL/GenBank/DDBJ whole genome shotgun (WGS) entry which is preliminary data.</text>
</comment>
<reference evidence="8" key="1">
    <citation type="journal article" date="2021" name="ISME J.">
        <title>Evolutionary origin and ecological implication of a unique nif island in free-living Bradyrhizobium lineages.</title>
        <authorList>
            <person name="Tao J."/>
        </authorList>
    </citation>
    <scope>NUCLEOTIDE SEQUENCE [LARGE SCALE GENOMIC DNA]</scope>
    <source>
        <strain evidence="8">SZCCT0434</strain>
    </source>
</reference>
<sequence>MLLTLGMLGVAMLTGLGVWQIQRRTWKLALIERVEQRVHAAPTPPPAPSSWPAMTAAGDEYRHVTVSGTFLHTDETLVQAVTSDGPGSWVLTPLRTADGTTILVNRGFVPSDRRDSATRRQGDPEGAVTVTGLLRMSEPKGAFLRSNDPAAGRWYSRDVAAIAATHGLPKVAPFFIDADAAPNAGGIPVGGLTIVRFPNNHLIYALTWFTLAIMLAAALLRTISGRGRACASDPSLDSRRAAVRRLIGAARNLSRNPGPDARAHIGSA</sequence>
<dbReference type="PANTHER" id="PTHR23427">
    <property type="entry name" value="SURFEIT LOCUS PROTEIN"/>
    <property type="match status" value="1"/>
</dbReference>
<dbReference type="RefSeq" id="WP_212493907.1">
    <property type="nucleotide sequence ID" value="NZ_JAFCJH010000030.1"/>
</dbReference>
<dbReference type="InterPro" id="IPR045214">
    <property type="entry name" value="Surf1/Surf4"/>
</dbReference>
<evidence type="ECO:0000256" key="3">
    <source>
        <dbReference type="ARBA" id="ARBA00022692"/>
    </source>
</evidence>
<comment type="caution">
    <text evidence="6">Lacks conserved residue(s) required for the propagation of feature annotation.</text>
</comment>
<dbReference type="Proteomes" id="UP001315278">
    <property type="component" value="Unassembled WGS sequence"/>
</dbReference>
<proteinExistence type="inferred from homology"/>
<comment type="subcellular location">
    <subcellularLocation>
        <location evidence="6">Cell membrane</location>
        <topology evidence="6">Multi-pass membrane protein</topology>
    </subcellularLocation>
    <subcellularLocation>
        <location evidence="1">Membrane</location>
    </subcellularLocation>
</comment>
<feature type="transmembrane region" description="Helical" evidence="6">
    <location>
        <begin position="202"/>
        <end position="220"/>
    </location>
</feature>
<protein>
    <recommendedName>
        <fullName evidence="6">SURF1-like protein</fullName>
    </recommendedName>
</protein>
<evidence type="ECO:0000313" key="7">
    <source>
        <dbReference type="EMBL" id="MBR0798756.1"/>
    </source>
</evidence>
<evidence type="ECO:0000256" key="2">
    <source>
        <dbReference type="ARBA" id="ARBA00007165"/>
    </source>
</evidence>
<gene>
    <name evidence="7" type="ORF">JQ615_25545</name>
</gene>
<name>A0ABS5FPM2_9BRAD</name>
<evidence type="ECO:0000256" key="6">
    <source>
        <dbReference type="RuleBase" id="RU363076"/>
    </source>
</evidence>
<evidence type="ECO:0000313" key="8">
    <source>
        <dbReference type="Proteomes" id="UP001315278"/>
    </source>
</evidence>
<evidence type="ECO:0000256" key="1">
    <source>
        <dbReference type="ARBA" id="ARBA00004370"/>
    </source>
</evidence>